<keyword evidence="2" id="KW-1185">Reference proteome</keyword>
<gene>
    <name evidence="1" type="ORF">ACFQIC_20655</name>
</gene>
<dbReference type="EMBL" id="JBHSZV010000068">
    <property type="protein sequence ID" value="MFC7064207.1"/>
    <property type="molecule type" value="Genomic_DNA"/>
</dbReference>
<dbReference type="Proteomes" id="UP001596410">
    <property type="component" value="Unassembled WGS sequence"/>
</dbReference>
<protein>
    <submittedName>
        <fullName evidence="1">Uncharacterized protein</fullName>
    </submittedName>
</protein>
<reference evidence="2" key="1">
    <citation type="journal article" date="2019" name="Int. J. Syst. Evol. Microbiol.">
        <title>The Global Catalogue of Microorganisms (GCM) 10K type strain sequencing project: providing services to taxonomists for standard genome sequencing and annotation.</title>
        <authorList>
            <consortium name="The Broad Institute Genomics Platform"/>
            <consortium name="The Broad Institute Genome Sequencing Center for Infectious Disease"/>
            <person name="Wu L."/>
            <person name="Ma J."/>
        </authorList>
    </citation>
    <scope>NUCLEOTIDE SEQUENCE [LARGE SCALE GENOMIC DNA]</scope>
    <source>
        <strain evidence="2">CGMCC 4.1621</strain>
    </source>
</reference>
<proteinExistence type="predicted"/>
<accession>A0ABW2ESE7</accession>
<dbReference type="RefSeq" id="WP_204712366.1">
    <property type="nucleotide sequence ID" value="NZ_JBHSZV010000068.1"/>
</dbReference>
<sequence length="130" mass="15475">MSGEIKIKDTFFEIIKSYYPSARICNPRRGNNPNRKEILVGNRAKRWMKIDDNSKVMHVSMDHYRGAITDVDVEAIHMDKEGGNKYKLNYLSDGNYDAVHFSFWKSVPYDFYNERFLLFLEKQFNAYMRL</sequence>
<comment type="caution">
    <text evidence="1">The sequence shown here is derived from an EMBL/GenBank/DDBJ whole genome shotgun (WGS) entry which is preliminary data.</text>
</comment>
<name>A0ABW2ESE7_9BACI</name>
<evidence type="ECO:0000313" key="1">
    <source>
        <dbReference type="EMBL" id="MFC7064207.1"/>
    </source>
</evidence>
<evidence type="ECO:0000313" key="2">
    <source>
        <dbReference type="Proteomes" id="UP001596410"/>
    </source>
</evidence>
<organism evidence="1 2">
    <name type="scientific">Halobacillus seohaensis</name>
    <dbReference type="NCBI Taxonomy" id="447421"/>
    <lineage>
        <taxon>Bacteria</taxon>
        <taxon>Bacillati</taxon>
        <taxon>Bacillota</taxon>
        <taxon>Bacilli</taxon>
        <taxon>Bacillales</taxon>
        <taxon>Bacillaceae</taxon>
        <taxon>Halobacillus</taxon>
    </lineage>
</organism>